<accession>A0ABV0V6J3</accession>
<proteinExistence type="predicted"/>
<comment type="caution">
    <text evidence="2">The sequence shown here is derived from an EMBL/GenBank/DDBJ whole genome shotgun (WGS) entry which is preliminary data.</text>
</comment>
<protein>
    <submittedName>
        <fullName evidence="2">Uncharacterized protein</fullName>
    </submittedName>
</protein>
<organism evidence="2 3">
    <name type="scientific">Ilyodon furcidens</name>
    <name type="common">goldbreast splitfin</name>
    <dbReference type="NCBI Taxonomy" id="33524"/>
    <lineage>
        <taxon>Eukaryota</taxon>
        <taxon>Metazoa</taxon>
        <taxon>Chordata</taxon>
        <taxon>Craniata</taxon>
        <taxon>Vertebrata</taxon>
        <taxon>Euteleostomi</taxon>
        <taxon>Actinopterygii</taxon>
        <taxon>Neopterygii</taxon>
        <taxon>Teleostei</taxon>
        <taxon>Neoteleostei</taxon>
        <taxon>Acanthomorphata</taxon>
        <taxon>Ovalentaria</taxon>
        <taxon>Atherinomorphae</taxon>
        <taxon>Cyprinodontiformes</taxon>
        <taxon>Goodeidae</taxon>
        <taxon>Ilyodon</taxon>
    </lineage>
</organism>
<evidence type="ECO:0000313" key="3">
    <source>
        <dbReference type="Proteomes" id="UP001482620"/>
    </source>
</evidence>
<keyword evidence="3" id="KW-1185">Reference proteome</keyword>
<dbReference type="EMBL" id="JAHRIQ010095387">
    <property type="protein sequence ID" value="MEQ2252614.1"/>
    <property type="molecule type" value="Genomic_DNA"/>
</dbReference>
<feature type="region of interest" description="Disordered" evidence="1">
    <location>
        <begin position="1"/>
        <end position="27"/>
    </location>
</feature>
<name>A0ABV0V6J3_9TELE</name>
<sequence>MNHEPPQLTPSSMEEQQLHPDDGALPLKSKATEGTHFSCLGPGSHDHRLGVQHRWSRKSRALLFQLRSTLTTTDLSKRNPHPCIHFLLHSAIAQDRRTLYLLIIKPRLSPDLEGLFHAENLRIRGTYSHLGRLTDNWSSAG</sequence>
<gene>
    <name evidence="2" type="ORF">ILYODFUR_023545</name>
</gene>
<dbReference type="Proteomes" id="UP001482620">
    <property type="component" value="Unassembled WGS sequence"/>
</dbReference>
<reference evidence="2 3" key="1">
    <citation type="submission" date="2021-06" db="EMBL/GenBank/DDBJ databases">
        <authorList>
            <person name="Palmer J.M."/>
        </authorList>
    </citation>
    <scope>NUCLEOTIDE SEQUENCE [LARGE SCALE GENOMIC DNA]</scope>
    <source>
        <strain evidence="3">if_2019</strain>
        <tissue evidence="2">Muscle</tissue>
    </source>
</reference>
<evidence type="ECO:0000313" key="2">
    <source>
        <dbReference type="EMBL" id="MEQ2252614.1"/>
    </source>
</evidence>
<evidence type="ECO:0000256" key="1">
    <source>
        <dbReference type="SAM" id="MobiDB-lite"/>
    </source>
</evidence>